<comment type="caution">
    <text evidence="1">The sequence shown here is derived from an EMBL/GenBank/DDBJ whole genome shotgun (WGS) entry which is preliminary data.</text>
</comment>
<dbReference type="AlphaFoldDB" id="A0A5B6VPU9"/>
<gene>
    <name evidence="1" type="ORF">EPI10_016746</name>
</gene>
<keyword evidence="1" id="KW-0808">Transferase</keyword>
<dbReference type="GO" id="GO:0003964">
    <property type="term" value="F:RNA-directed DNA polymerase activity"/>
    <property type="evidence" value="ECO:0007669"/>
    <property type="project" value="UniProtKB-KW"/>
</dbReference>
<dbReference type="EMBL" id="SMMG02000006">
    <property type="protein sequence ID" value="KAA3471092.1"/>
    <property type="molecule type" value="Genomic_DNA"/>
</dbReference>
<organism evidence="1 2">
    <name type="scientific">Gossypium australe</name>
    <dbReference type="NCBI Taxonomy" id="47621"/>
    <lineage>
        <taxon>Eukaryota</taxon>
        <taxon>Viridiplantae</taxon>
        <taxon>Streptophyta</taxon>
        <taxon>Embryophyta</taxon>
        <taxon>Tracheophyta</taxon>
        <taxon>Spermatophyta</taxon>
        <taxon>Magnoliopsida</taxon>
        <taxon>eudicotyledons</taxon>
        <taxon>Gunneridae</taxon>
        <taxon>Pentapetalae</taxon>
        <taxon>rosids</taxon>
        <taxon>malvids</taxon>
        <taxon>Malvales</taxon>
        <taxon>Malvaceae</taxon>
        <taxon>Malvoideae</taxon>
        <taxon>Gossypium</taxon>
    </lineage>
</organism>
<proteinExistence type="predicted"/>
<keyword evidence="2" id="KW-1185">Reference proteome</keyword>
<evidence type="ECO:0000313" key="2">
    <source>
        <dbReference type="Proteomes" id="UP000325315"/>
    </source>
</evidence>
<reference evidence="2" key="1">
    <citation type="journal article" date="2019" name="Plant Biotechnol. J.">
        <title>Genome sequencing of the Australian wild diploid species Gossypium australe highlights disease resistance and delayed gland morphogenesis.</title>
        <authorList>
            <person name="Cai Y."/>
            <person name="Cai X."/>
            <person name="Wang Q."/>
            <person name="Wang P."/>
            <person name="Zhang Y."/>
            <person name="Cai C."/>
            <person name="Xu Y."/>
            <person name="Wang K."/>
            <person name="Zhou Z."/>
            <person name="Wang C."/>
            <person name="Geng S."/>
            <person name="Li B."/>
            <person name="Dong Q."/>
            <person name="Hou Y."/>
            <person name="Wang H."/>
            <person name="Ai P."/>
            <person name="Liu Z."/>
            <person name="Yi F."/>
            <person name="Sun M."/>
            <person name="An G."/>
            <person name="Cheng J."/>
            <person name="Zhang Y."/>
            <person name="Shi Q."/>
            <person name="Xie Y."/>
            <person name="Shi X."/>
            <person name="Chang Y."/>
            <person name="Huang F."/>
            <person name="Chen Y."/>
            <person name="Hong S."/>
            <person name="Mi L."/>
            <person name="Sun Q."/>
            <person name="Zhang L."/>
            <person name="Zhou B."/>
            <person name="Peng R."/>
            <person name="Zhang X."/>
            <person name="Liu F."/>
        </authorList>
    </citation>
    <scope>NUCLEOTIDE SEQUENCE [LARGE SCALE GENOMIC DNA]</scope>
    <source>
        <strain evidence="2">cv. PA1801</strain>
    </source>
</reference>
<protein>
    <submittedName>
        <fullName evidence="1">RNA-directed DNA polymerase (Reverse transcriptase), Ribonuclease H</fullName>
    </submittedName>
</protein>
<dbReference type="OrthoDB" id="413122at2759"/>
<keyword evidence="1" id="KW-0548">Nucleotidyltransferase</keyword>
<dbReference type="Proteomes" id="UP000325315">
    <property type="component" value="Unassembled WGS sequence"/>
</dbReference>
<name>A0A5B6VPU9_9ROSI</name>
<accession>A0A5B6VPU9</accession>
<evidence type="ECO:0000313" key="1">
    <source>
        <dbReference type="EMBL" id="KAA3471092.1"/>
    </source>
</evidence>
<keyword evidence="1" id="KW-0695">RNA-directed DNA polymerase</keyword>
<sequence length="114" mass="13095">MEVVFPLKSRFLSKSRLSQELDKAEWIQKEVESYPSWSNVPKPNDASLRQKGSSYRIPRGGPSVEKYHFYTKGLQRKVDAKLGRTLCRALILAEMDGKNLLNLVNSDSVKKYFT</sequence>